<dbReference type="OrthoDB" id="162713at2759"/>
<name>A0A3F2RLC0_9STRA</name>
<gene>
    <name evidence="4" type="ORF">BBJ29_003444</name>
    <name evidence="3" type="ORF">BBP00_00006317</name>
</gene>
<sequence length="141" mass="15057">MSDSPWNANPVPGQEPAHPKPAAAPAHSHASHSHTKEEHVIWNAAPKPNAGTGEKIKDKTRHAVEDAKDKVAKVTSTIEGYKNDSVAKVKKMKEEKKVAKKAEKKDKKAEESAGACGLCGCTVISLYPFLSPDLVAPSTLV</sequence>
<keyword evidence="1" id="KW-0175">Coiled coil</keyword>
<dbReference type="AlphaFoldDB" id="A0A3F2RLC0"/>
<reference evidence="5 6" key="1">
    <citation type="submission" date="2018-07" db="EMBL/GenBank/DDBJ databases">
        <title>Genome sequencing of oomycete isolates from Chile give support for New Zealand origin for Phytophthora kernoviae and make available the first Nothophytophthora sp. genome.</title>
        <authorList>
            <person name="Studholme D.J."/>
            <person name="Sanfuentes E."/>
            <person name="Panda P."/>
            <person name="Hill R."/>
            <person name="Sambles C."/>
            <person name="Grant M."/>
            <person name="Williams N.M."/>
            <person name="Mcdougal R.L."/>
        </authorList>
    </citation>
    <scope>NUCLEOTIDE SEQUENCE [LARGE SCALE GENOMIC DNA]</scope>
    <source>
        <strain evidence="3">Chile6</strain>
        <strain evidence="4">Chile7</strain>
    </source>
</reference>
<evidence type="ECO:0000313" key="6">
    <source>
        <dbReference type="Proteomes" id="UP000284657"/>
    </source>
</evidence>
<feature type="coiled-coil region" evidence="1">
    <location>
        <begin position="64"/>
        <end position="112"/>
    </location>
</feature>
<evidence type="ECO:0000313" key="5">
    <source>
        <dbReference type="Proteomes" id="UP000277300"/>
    </source>
</evidence>
<organism evidence="3 5">
    <name type="scientific">Phytophthora kernoviae</name>
    <dbReference type="NCBI Taxonomy" id="325452"/>
    <lineage>
        <taxon>Eukaryota</taxon>
        <taxon>Sar</taxon>
        <taxon>Stramenopiles</taxon>
        <taxon>Oomycota</taxon>
        <taxon>Peronosporomycetes</taxon>
        <taxon>Peronosporales</taxon>
        <taxon>Peronosporaceae</taxon>
        <taxon>Phytophthora</taxon>
    </lineage>
</organism>
<proteinExistence type="predicted"/>
<evidence type="ECO:0000256" key="1">
    <source>
        <dbReference type="SAM" id="Coils"/>
    </source>
</evidence>
<protein>
    <submittedName>
        <fullName evidence="3">Uncharacterized protein</fullName>
    </submittedName>
</protein>
<evidence type="ECO:0000256" key="2">
    <source>
        <dbReference type="SAM" id="MobiDB-lite"/>
    </source>
</evidence>
<evidence type="ECO:0000313" key="4">
    <source>
        <dbReference type="EMBL" id="RLN64891.1"/>
    </source>
</evidence>
<dbReference type="Proteomes" id="UP000277300">
    <property type="component" value="Unassembled WGS sequence"/>
</dbReference>
<accession>A0A3F2RLC0</accession>
<dbReference type="EMBL" id="MBDO02000211">
    <property type="protein sequence ID" value="RLN59777.1"/>
    <property type="molecule type" value="Genomic_DNA"/>
</dbReference>
<evidence type="ECO:0000313" key="3">
    <source>
        <dbReference type="EMBL" id="RLN59777.1"/>
    </source>
</evidence>
<dbReference type="Proteomes" id="UP000284657">
    <property type="component" value="Unassembled WGS sequence"/>
</dbReference>
<dbReference type="EMBL" id="MBAD02000634">
    <property type="protein sequence ID" value="RLN64891.1"/>
    <property type="molecule type" value="Genomic_DNA"/>
</dbReference>
<feature type="region of interest" description="Disordered" evidence="2">
    <location>
        <begin position="1"/>
        <end position="60"/>
    </location>
</feature>
<comment type="caution">
    <text evidence="3">The sequence shown here is derived from an EMBL/GenBank/DDBJ whole genome shotgun (WGS) entry which is preliminary data.</text>
</comment>